<dbReference type="RefSeq" id="WP_081254013.1">
    <property type="nucleotide sequence ID" value="NZ_LUCQ01000018.1"/>
</dbReference>
<accession>A0A178TMZ5</accession>
<feature type="domain" description="Predicted DNA-binding protein ribbon-helix-helix" evidence="1">
    <location>
        <begin position="9"/>
        <end position="50"/>
    </location>
</feature>
<dbReference type="EMBL" id="LUCQ01000018">
    <property type="protein sequence ID" value="OAO82577.1"/>
    <property type="molecule type" value="Genomic_DNA"/>
</dbReference>
<evidence type="ECO:0000313" key="3">
    <source>
        <dbReference type="Proteomes" id="UP000078336"/>
    </source>
</evidence>
<dbReference type="Proteomes" id="UP000078336">
    <property type="component" value="Unassembled WGS sequence"/>
</dbReference>
<name>A0A178TMZ5_9BACL</name>
<dbReference type="PATRIC" id="fig|33934.7.peg.1671"/>
<evidence type="ECO:0000313" key="2">
    <source>
        <dbReference type="EMBL" id="OAO82577.1"/>
    </source>
</evidence>
<protein>
    <recommendedName>
        <fullName evidence="1">Predicted DNA-binding protein ribbon-helix-helix domain-containing protein</fullName>
    </recommendedName>
</protein>
<evidence type="ECO:0000259" key="1">
    <source>
        <dbReference type="Pfam" id="PF12651"/>
    </source>
</evidence>
<comment type="caution">
    <text evidence="2">The sequence shown here is derived from an EMBL/GenBank/DDBJ whole genome shotgun (WGS) entry which is preliminary data.</text>
</comment>
<keyword evidence="3" id="KW-1185">Reference proteome</keyword>
<dbReference type="OrthoDB" id="1931783at2"/>
<dbReference type="AlphaFoldDB" id="A0A178TMZ5"/>
<dbReference type="InterPro" id="IPR038733">
    <property type="entry name" value="Predicted_DNA_bind_prot_RHH"/>
</dbReference>
<organism evidence="2 3">
    <name type="scientific">Anoxybacillus flavithermus</name>
    <dbReference type="NCBI Taxonomy" id="33934"/>
    <lineage>
        <taxon>Bacteria</taxon>
        <taxon>Bacillati</taxon>
        <taxon>Bacillota</taxon>
        <taxon>Bacilli</taxon>
        <taxon>Bacillales</taxon>
        <taxon>Anoxybacillaceae</taxon>
        <taxon>Anoxybacillus</taxon>
    </lineage>
</organism>
<proteinExistence type="predicted"/>
<sequence>MASKELKTRTQFGSTLKNELYNELKKISDKTSIPISKLLDKAIELLIEDFKKKGMY</sequence>
<gene>
    <name evidence="2" type="ORF">TAF16_0197</name>
</gene>
<dbReference type="Pfam" id="PF12651">
    <property type="entry name" value="RHH_3"/>
    <property type="match status" value="1"/>
</dbReference>
<reference evidence="2 3" key="1">
    <citation type="submission" date="2016-03" db="EMBL/GenBank/DDBJ databases">
        <title>Spore heat resistance.</title>
        <authorList>
            <person name="Boekhorst J."/>
            <person name="Berendsen E.M."/>
            <person name="Wells-Bennik M.H."/>
            <person name="Kuipers O.P."/>
        </authorList>
    </citation>
    <scope>NUCLEOTIDE SEQUENCE [LARGE SCALE GENOMIC DNA]</scope>
    <source>
        <strain evidence="2 3">AF16</strain>
    </source>
</reference>